<dbReference type="Proteomes" id="UP000197138">
    <property type="component" value="Unassembled WGS sequence"/>
</dbReference>
<dbReference type="GeneID" id="116195621"/>
<evidence type="ECO:0000313" key="8">
    <source>
        <dbReference type="Proteomes" id="UP000515151"/>
    </source>
</evidence>
<keyword evidence="3" id="KW-0963">Cytoplasm</keyword>
<reference evidence="8" key="3">
    <citation type="journal article" date="2020" name="Plant Biotechnol. J.">
        <title>The pomegranate (Punica granatum L.) draft genome dissects genetic divergence between soft- and hard-seeded cultivars.</title>
        <authorList>
            <person name="Luo X."/>
            <person name="Li H."/>
            <person name="Wu Z."/>
            <person name="Yao W."/>
            <person name="Zhao P."/>
            <person name="Cao D."/>
            <person name="Yu H."/>
            <person name="Li K."/>
            <person name="Poudel K."/>
            <person name="Zhao D."/>
            <person name="Zhang F."/>
            <person name="Xia X."/>
            <person name="Chen L."/>
            <person name="Wang Q."/>
            <person name="Jing D."/>
            <person name="Cao S."/>
        </authorList>
    </citation>
    <scope>NUCLEOTIDE SEQUENCE [LARGE SCALE GENOMIC DNA]</scope>
</reference>
<name>A0A218WC68_PUNGR</name>
<evidence type="ECO:0000313" key="6">
    <source>
        <dbReference type="EMBL" id="OWM69682.1"/>
    </source>
</evidence>
<comment type="function">
    <text evidence="4">The B regulatory subunit might modulate substrate selectivity and catalytic activity, and also might direct the localization of the catalytic enzyme to a particular subcellular compartment.</text>
</comment>
<feature type="compositionally biased region" description="Polar residues" evidence="5">
    <location>
        <begin position="16"/>
        <end position="36"/>
    </location>
</feature>
<dbReference type="RefSeq" id="XP_031380770.1">
    <property type="nucleotide sequence ID" value="XM_031524910.1"/>
</dbReference>
<evidence type="ECO:0000256" key="3">
    <source>
        <dbReference type="ARBA" id="ARBA00022490"/>
    </source>
</evidence>
<dbReference type="GO" id="GO:0019888">
    <property type="term" value="F:protein phosphatase regulator activity"/>
    <property type="evidence" value="ECO:0007669"/>
    <property type="project" value="UniProtKB-UniRule"/>
</dbReference>
<protein>
    <recommendedName>
        <fullName evidence="4">Serine/threonine protein phosphatase 2A regulatory subunit</fullName>
    </recommendedName>
</protein>
<evidence type="ECO:0000313" key="7">
    <source>
        <dbReference type="Proteomes" id="UP000197138"/>
    </source>
</evidence>
<dbReference type="FunFam" id="1.25.10.10:FF:000041">
    <property type="entry name" value="Serine/threonine protein phosphatase 2A regulatory subunit"/>
    <property type="match status" value="1"/>
</dbReference>
<evidence type="ECO:0000256" key="4">
    <source>
        <dbReference type="PIRNR" id="PIRNR028043"/>
    </source>
</evidence>
<sequence length="499" mass="57228">MFKKIIKGGNRKPSKSDPNSTSLYGYSQPGNRNSGSALAPNVVVNHASRGGAGAPTPPGGVAAPVMAPPSGTIEPLPAFRDVAVADRQNLFLRKLQICCFQFDFTDTMKSVREKEIKRQALMELVEYIQSGSGKITEHCQEEMIRMIAVNIFRCLPPASHENTGQENAEPEEEDMYLEPSWPHLQLVYELLLRYVVSSDTDTKVAKRYIDHSFVLKLLELFDSEDPREREYLKTILHRIYGKFMVHRPFIRKAINNIFYRFIYETERHSGIGELLEILGSIINGFALPMKEEHKLFLVRALIPLHKPKPIAVYHQQLSYCITQFVEKDYKLADTVIRGLIKYWPVTNCQKEVLFLGELEEVLEATQAAEFQRCMVPLFRQIARCLNSPHFQVAERSLFLWNNEHIVSLIAQNRTVILPIIFEALERNIESHWNPAVHGLTVNVRKMFMEMDTELFEECQRQYEEKQAKAKEVEEQRELTWKRLADAAAQSGGGDDMITV</sequence>
<dbReference type="Gene3D" id="1.25.10.10">
    <property type="entry name" value="Leucine-rich Repeat Variant"/>
    <property type="match status" value="1"/>
</dbReference>
<dbReference type="PANTHER" id="PTHR10257">
    <property type="entry name" value="SERINE/THREONINE PROTEIN PHOSPHATASE 2A PP2A REGULATORY SUBUNIT B"/>
    <property type="match status" value="1"/>
</dbReference>
<dbReference type="InterPro" id="IPR016024">
    <property type="entry name" value="ARM-type_fold"/>
</dbReference>
<evidence type="ECO:0000256" key="2">
    <source>
        <dbReference type="ARBA" id="ARBA00009745"/>
    </source>
</evidence>
<dbReference type="EMBL" id="MTKT01004810">
    <property type="protein sequence ID" value="OWM69682.1"/>
    <property type="molecule type" value="Genomic_DNA"/>
</dbReference>
<keyword evidence="8" id="KW-1185">Reference proteome</keyword>
<dbReference type="GO" id="GO:0000159">
    <property type="term" value="C:protein phosphatase type 2A complex"/>
    <property type="evidence" value="ECO:0007669"/>
    <property type="project" value="UniProtKB-UniRule"/>
</dbReference>
<dbReference type="Pfam" id="PF01603">
    <property type="entry name" value="B56"/>
    <property type="match status" value="1"/>
</dbReference>
<dbReference type="OrthoDB" id="10264446at2759"/>
<dbReference type="GO" id="GO:0007165">
    <property type="term" value="P:signal transduction"/>
    <property type="evidence" value="ECO:0007669"/>
    <property type="project" value="InterPro"/>
</dbReference>
<dbReference type="PANTHER" id="PTHR10257:SF3">
    <property type="entry name" value="SERINE_THREONINE-PROTEIN PHOSPHATASE 2A 56 KDA REGULATORY SUBUNIT GAMMA ISOFORM"/>
    <property type="match status" value="1"/>
</dbReference>
<dbReference type="AlphaFoldDB" id="A0A218WC68"/>
<feature type="region of interest" description="Disordered" evidence="5">
    <location>
        <begin position="1"/>
        <end position="38"/>
    </location>
</feature>
<dbReference type="SUPFAM" id="SSF48371">
    <property type="entry name" value="ARM repeat"/>
    <property type="match status" value="1"/>
</dbReference>
<dbReference type="InterPro" id="IPR011989">
    <property type="entry name" value="ARM-like"/>
</dbReference>
<reference evidence="7" key="1">
    <citation type="journal article" date="2017" name="Plant J.">
        <title>The pomegranate (Punica granatum L.) genome and the genomics of punicalagin biosynthesis.</title>
        <authorList>
            <person name="Qin G."/>
            <person name="Xu C."/>
            <person name="Ming R."/>
            <person name="Tang H."/>
            <person name="Guyot R."/>
            <person name="Kramer E.M."/>
            <person name="Hu Y."/>
            <person name="Yi X."/>
            <person name="Qi Y."/>
            <person name="Xu X."/>
            <person name="Gao Z."/>
            <person name="Pan H."/>
            <person name="Jian J."/>
            <person name="Tian Y."/>
            <person name="Yue Z."/>
            <person name="Xu Y."/>
        </authorList>
    </citation>
    <scope>NUCLEOTIDE SEQUENCE [LARGE SCALE GENOMIC DNA]</scope>
    <source>
        <strain evidence="7">cv. Dabenzi</strain>
    </source>
</reference>
<evidence type="ECO:0000313" key="9">
    <source>
        <dbReference type="RefSeq" id="XP_031380770.1"/>
    </source>
</evidence>
<gene>
    <name evidence="9" type="primary">LOC116195621</name>
    <name evidence="6" type="ORF">CDL15_Pgr025531</name>
</gene>
<feature type="compositionally biased region" description="Basic residues" evidence="5">
    <location>
        <begin position="1"/>
        <end position="13"/>
    </location>
</feature>
<dbReference type="GO" id="GO:0005737">
    <property type="term" value="C:cytoplasm"/>
    <property type="evidence" value="ECO:0007669"/>
    <property type="project" value="UniProtKB-SubCell"/>
</dbReference>
<organism evidence="6 7">
    <name type="scientific">Punica granatum</name>
    <name type="common">Pomegranate</name>
    <dbReference type="NCBI Taxonomy" id="22663"/>
    <lineage>
        <taxon>Eukaryota</taxon>
        <taxon>Viridiplantae</taxon>
        <taxon>Streptophyta</taxon>
        <taxon>Embryophyta</taxon>
        <taxon>Tracheophyta</taxon>
        <taxon>Spermatophyta</taxon>
        <taxon>Magnoliopsida</taxon>
        <taxon>eudicotyledons</taxon>
        <taxon>Gunneridae</taxon>
        <taxon>Pentapetalae</taxon>
        <taxon>rosids</taxon>
        <taxon>malvids</taxon>
        <taxon>Myrtales</taxon>
        <taxon>Lythraceae</taxon>
        <taxon>Punica</taxon>
    </lineage>
</organism>
<dbReference type="InterPro" id="IPR002554">
    <property type="entry name" value="PP2A_B56"/>
</dbReference>
<proteinExistence type="inferred from homology"/>
<evidence type="ECO:0000256" key="1">
    <source>
        <dbReference type="ARBA" id="ARBA00004496"/>
    </source>
</evidence>
<accession>A0A218WC68</accession>
<dbReference type="Proteomes" id="UP000515151">
    <property type="component" value="Chromosome 2"/>
</dbReference>
<comment type="subcellular location">
    <subcellularLocation>
        <location evidence="1">Cytoplasm</location>
    </subcellularLocation>
</comment>
<dbReference type="PIRSF" id="PIRSF028043">
    <property type="entry name" value="PP2A_B56"/>
    <property type="match status" value="1"/>
</dbReference>
<reference evidence="9" key="4">
    <citation type="submission" date="2025-04" db="UniProtKB">
        <authorList>
            <consortium name="RefSeq"/>
        </authorList>
    </citation>
    <scope>IDENTIFICATION</scope>
    <source>
        <tissue evidence="9">Leaf</tissue>
    </source>
</reference>
<comment type="similarity">
    <text evidence="2">Belongs to the phosphatase 2A regulatory subunit B56 family.</text>
</comment>
<evidence type="ECO:0000256" key="5">
    <source>
        <dbReference type="SAM" id="MobiDB-lite"/>
    </source>
</evidence>
<reference evidence="6" key="2">
    <citation type="submission" date="2017-06" db="EMBL/GenBank/DDBJ databases">
        <title>The pomegranate genome and the genomics of punicalagin biosynthesis.</title>
        <authorList>
            <person name="Xu C."/>
        </authorList>
    </citation>
    <scope>NUCLEOTIDE SEQUENCE [LARGE SCALE GENOMIC DNA]</scope>
    <source>
        <tissue evidence="6">Fresh leaf</tissue>
    </source>
</reference>